<dbReference type="CDD" id="cd11301">
    <property type="entry name" value="Fut1_Fut2_like"/>
    <property type="match status" value="1"/>
</dbReference>
<dbReference type="Ensembl" id="ENSEBUT00000001586.1">
    <property type="protein sequence ID" value="ENSEBUP00000001264.1"/>
    <property type="gene ID" value="ENSEBUG00000001114.1"/>
</dbReference>
<comment type="pathway">
    <text evidence="2 6">Protein modification; protein glycosylation.</text>
</comment>
<dbReference type="UniPathway" id="UPA00378"/>
<keyword evidence="8" id="KW-1185">Reference proteome</keyword>
<evidence type="ECO:0000256" key="6">
    <source>
        <dbReference type="RuleBase" id="RU363129"/>
    </source>
</evidence>
<dbReference type="Ensembl" id="ENSEBUT00000001602.1">
    <property type="protein sequence ID" value="ENSEBUP00000001280.1"/>
    <property type="gene ID" value="ENSEBUG00000001114.1"/>
</dbReference>
<dbReference type="InterPro" id="IPR002516">
    <property type="entry name" value="Glyco_trans_11"/>
</dbReference>
<keyword evidence="6" id="KW-0472">Membrane</keyword>
<keyword evidence="6" id="KW-1133">Transmembrane helix</keyword>
<dbReference type="GeneTree" id="ENSGT00390000001450"/>
<dbReference type="EC" id="2.4.1.-" evidence="6"/>
<evidence type="ECO:0000256" key="3">
    <source>
        <dbReference type="ARBA" id="ARBA00022676"/>
    </source>
</evidence>
<keyword evidence="6" id="KW-0735">Signal-anchor</keyword>
<dbReference type="Proteomes" id="UP000694388">
    <property type="component" value="Unplaced"/>
</dbReference>
<keyword evidence="6" id="KW-0812">Transmembrane</keyword>
<keyword evidence="4 6" id="KW-0808">Transferase</keyword>
<dbReference type="Ensembl" id="ENSEBUT00000001557.1">
    <property type="protein sequence ID" value="ENSEBUP00000001235.1"/>
    <property type="gene ID" value="ENSEBUG00000001114.1"/>
</dbReference>
<dbReference type="GO" id="GO:0008107">
    <property type="term" value="F:galactoside 2-alpha-L-fucosyltransferase activity"/>
    <property type="evidence" value="ECO:0007669"/>
    <property type="project" value="InterPro"/>
</dbReference>
<evidence type="ECO:0000313" key="7">
    <source>
        <dbReference type="Ensembl" id="ENSEBUP00000001235.1"/>
    </source>
</evidence>
<dbReference type="AlphaFoldDB" id="A0A8C4N4P4"/>
<keyword evidence="3 6" id="KW-0328">Glycosyltransferase</keyword>
<comment type="catalytic activity">
    <reaction evidence="5">
        <text>a ganglioside GM1 + GDP-beta-L-fucose = a ganglioside Fuc-GM1 + GDP + H(+)</text>
        <dbReference type="Rhea" id="RHEA:48292"/>
        <dbReference type="ChEBI" id="CHEBI:15378"/>
        <dbReference type="ChEBI" id="CHEBI:57273"/>
        <dbReference type="ChEBI" id="CHEBI:58189"/>
        <dbReference type="ChEBI" id="CHEBI:82639"/>
        <dbReference type="ChEBI" id="CHEBI:90189"/>
    </reaction>
    <physiologicalReaction direction="left-to-right" evidence="5">
        <dbReference type="Rhea" id="RHEA:48293"/>
    </physiologicalReaction>
</comment>
<keyword evidence="6" id="KW-0325">Glycoprotein</keyword>
<dbReference type="GO" id="GO:0032580">
    <property type="term" value="C:Golgi cisterna membrane"/>
    <property type="evidence" value="ECO:0007669"/>
    <property type="project" value="UniProtKB-SubCell"/>
</dbReference>
<proteinExistence type="inferred from homology"/>
<feature type="transmembrane region" description="Helical" evidence="6">
    <location>
        <begin position="26"/>
        <end position="43"/>
    </location>
</feature>
<keyword evidence="6" id="KW-0333">Golgi apparatus</keyword>
<comment type="similarity">
    <text evidence="6">Belongs to the glycosyltransferase 11 family.</text>
</comment>
<evidence type="ECO:0000313" key="8">
    <source>
        <dbReference type="Proteomes" id="UP000694388"/>
    </source>
</evidence>
<evidence type="ECO:0000256" key="2">
    <source>
        <dbReference type="ARBA" id="ARBA00004922"/>
    </source>
</evidence>
<evidence type="ECO:0000256" key="4">
    <source>
        <dbReference type="ARBA" id="ARBA00022679"/>
    </source>
</evidence>
<dbReference type="OMA" id="KMYPPRW"/>
<accession>A0A8C4N4P4</accession>
<name>A0A8C4N4P4_EPTBU</name>
<reference evidence="7" key="1">
    <citation type="submission" date="2025-05" db="UniProtKB">
        <authorList>
            <consortium name="Ensembl"/>
        </authorList>
    </citation>
    <scope>IDENTIFICATION</scope>
</reference>
<dbReference type="PANTHER" id="PTHR11927">
    <property type="entry name" value="GALACTOSIDE 2-L-FUCOSYLTRANSFERASE"/>
    <property type="match status" value="1"/>
</dbReference>
<evidence type="ECO:0000256" key="1">
    <source>
        <dbReference type="ARBA" id="ARBA00004447"/>
    </source>
</evidence>
<evidence type="ECO:0000256" key="5">
    <source>
        <dbReference type="ARBA" id="ARBA00043729"/>
    </source>
</evidence>
<dbReference type="PANTHER" id="PTHR11927:SF9">
    <property type="entry name" value="L-FUCOSYLTRANSFERASE"/>
    <property type="match status" value="1"/>
</dbReference>
<dbReference type="GO" id="GO:0005975">
    <property type="term" value="P:carbohydrate metabolic process"/>
    <property type="evidence" value="ECO:0007669"/>
    <property type="project" value="InterPro"/>
</dbReference>
<comment type="subcellular location">
    <subcellularLocation>
        <location evidence="1 6">Golgi apparatus</location>
        <location evidence="1 6">Golgi stack membrane</location>
        <topology evidence="1 6">Single-pass type II membrane protein</topology>
    </subcellularLocation>
</comment>
<organism evidence="7 8">
    <name type="scientific">Eptatretus burgeri</name>
    <name type="common">Inshore hagfish</name>
    <dbReference type="NCBI Taxonomy" id="7764"/>
    <lineage>
        <taxon>Eukaryota</taxon>
        <taxon>Metazoa</taxon>
        <taxon>Chordata</taxon>
        <taxon>Craniata</taxon>
        <taxon>Vertebrata</taxon>
        <taxon>Cyclostomata</taxon>
        <taxon>Myxini</taxon>
        <taxon>Myxiniformes</taxon>
        <taxon>Myxinidae</taxon>
        <taxon>Eptatretinae</taxon>
        <taxon>Eptatretus</taxon>
    </lineage>
</organism>
<sequence>MTPGQTSLRGPDETCTTQESIVSTKAIALLLICGVLCFTYGLFTPLPSHPNIMSWYGNTSSQTSMLHPLPGVWISSTNGRLGNQMGAYAALFGLARMNGRKAYLSMNSANNLGAIFQLTLPPLPAGENKDFQNFRLHDWMEESYEHISLMRVHFTGYPNSWTFYDRYRDAIRREFTFRPMIREVADTFLRSVAAKSTSQLPGANITFVGVHVRRGDYVRVMPNVWKGVVADAQYVIEAMNVMRGSYPDSVFVVASDDVKWCRQNINITRGDVYFVADGIPHASPQQDLAVLAACNHTIMTIGTFGFWAGYLAGGDVIYLDKYVLPNSPFLKVFRYEAFYLPYWKGIPADLSPLKNG</sequence>
<dbReference type="Pfam" id="PF01531">
    <property type="entry name" value="Glyco_transf_11"/>
    <property type="match status" value="1"/>
</dbReference>
<protein>
    <recommendedName>
        <fullName evidence="6">L-Fucosyltransferase</fullName>
        <ecNumber evidence="6">2.4.1.-</ecNumber>
    </recommendedName>
</protein>
<dbReference type="Ensembl" id="ENSEBUT00000001576.1">
    <property type="protein sequence ID" value="ENSEBUP00000001254.1"/>
    <property type="gene ID" value="ENSEBUG00000001114.1"/>
</dbReference>